<name>A0A969PW61_9BACI</name>
<reference evidence="8 9" key="1">
    <citation type="submission" date="2020-03" db="EMBL/GenBank/DDBJ databases">
        <title>Assessment of the enzymatic potential of alkaline-tolerant lipase obtained from Bacillus luteus H11 (technogenic soil) for the bioremediation of saline soils contaminated with petroleum substances.</title>
        <authorList>
            <person name="Kalwasinska A."/>
        </authorList>
    </citation>
    <scope>NUCLEOTIDE SEQUENCE [LARGE SCALE GENOMIC DNA]</scope>
    <source>
        <strain evidence="8 9">H11</strain>
    </source>
</reference>
<comment type="cofactor">
    <cofactor evidence="1">
        <name>pyridoxal 5'-phosphate</name>
        <dbReference type="ChEBI" id="CHEBI:597326"/>
    </cofactor>
</comment>
<dbReference type="AlphaFoldDB" id="A0A969PW61"/>
<evidence type="ECO:0000256" key="1">
    <source>
        <dbReference type="ARBA" id="ARBA00001933"/>
    </source>
</evidence>
<dbReference type="RefSeq" id="WP_168009023.1">
    <property type="nucleotide sequence ID" value="NZ_JAATHJ010000036.1"/>
</dbReference>
<dbReference type="SUPFAM" id="SSF53383">
    <property type="entry name" value="PLP-dependent transferases"/>
    <property type="match status" value="1"/>
</dbReference>
<evidence type="ECO:0000256" key="5">
    <source>
        <dbReference type="ARBA" id="ARBA00023239"/>
    </source>
</evidence>
<comment type="caution">
    <text evidence="8">The sequence shown here is derived from an EMBL/GenBank/DDBJ whole genome shotgun (WGS) entry which is preliminary data.</text>
</comment>
<keyword evidence="9" id="KW-1185">Reference proteome</keyword>
<evidence type="ECO:0000259" key="6">
    <source>
        <dbReference type="Pfam" id="PF01276"/>
    </source>
</evidence>
<keyword evidence="4" id="KW-0663">Pyridoxal phosphate</keyword>
<dbReference type="InterPro" id="IPR036633">
    <property type="entry name" value="Prn/Lys/Arg_de-COase_C_sf"/>
</dbReference>
<dbReference type="InterPro" id="IPR000310">
    <property type="entry name" value="Orn/Lys/Arg_deCO2ase_major_dom"/>
</dbReference>
<protein>
    <submittedName>
        <fullName evidence="8">Aminotransferase class I/II-fold pyridoxal phosphate-dependent enzyme</fullName>
    </submittedName>
</protein>
<dbReference type="GO" id="GO:0016831">
    <property type="term" value="F:carboxy-lyase activity"/>
    <property type="evidence" value="ECO:0007669"/>
    <property type="project" value="UniProtKB-KW"/>
</dbReference>
<dbReference type="InterPro" id="IPR052357">
    <property type="entry name" value="Orn_Lys_Arg_decarboxylase-I"/>
</dbReference>
<accession>A0A969PW61</accession>
<keyword evidence="3" id="KW-0210">Decarboxylase</keyword>
<dbReference type="GO" id="GO:0008483">
    <property type="term" value="F:transaminase activity"/>
    <property type="evidence" value="ECO:0007669"/>
    <property type="project" value="UniProtKB-KW"/>
</dbReference>
<evidence type="ECO:0000313" key="9">
    <source>
        <dbReference type="Proteomes" id="UP000752012"/>
    </source>
</evidence>
<gene>
    <name evidence="8" type="ORF">HCN83_15650</name>
</gene>
<evidence type="ECO:0000256" key="2">
    <source>
        <dbReference type="ARBA" id="ARBA00010671"/>
    </source>
</evidence>
<evidence type="ECO:0000259" key="7">
    <source>
        <dbReference type="Pfam" id="PF03711"/>
    </source>
</evidence>
<evidence type="ECO:0000256" key="4">
    <source>
        <dbReference type="ARBA" id="ARBA00022898"/>
    </source>
</evidence>
<dbReference type="EMBL" id="JAATHJ010000036">
    <property type="protein sequence ID" value="NJP39003.1"/>
    <property type="molecule type" value="Genomic_DNA"/>
</dbReference>
<evidence type="ECO:0000313" key="8">
    <source>
        <dbReference type="EMBL" id="NJP39003.1"/>
    </source>
</evidence>
<dbReference type="Gene3D" id="3.40.640.10">
    <property type="entry name" value="Type I PLP-dependent aspartate aminotransferase-like (Major domain)"/>
    <property type="match status" value="1"/>
</dbReference>
<comment type="similarity">
    <text evidence="2">Belongs to the Orn/Lys/Arg decarboxylase class-I family.</text>
</comment>
<feature type="domain" description="Orn/Lys/Arg decarboxylase C-terminal" evidence="7">
    <location>
        <begin position="372"/>
        <end position="437"/>
    </location>
</feature>
<feature type="domain" description="Orn/Lys/Arg decarboxylases family 1 pyridoxal-P attachment site" evidence="6">
    <location>
        <begin position="5"/>
        <end position="280"/>
    </location>
</feature>
<dbReference type="SUPFAM" id="SSF55904">
    <property type="entry name" value="Ornithine decarboxylase C-terminal domain"/>
    <property type="match status" value="1"/>
</dbReference>
<dbReference type="InterPro" id="IPR008286">
    <property type="entry name" value="Prn/Lys/Arg_de-COase_C"/>
</dbReference>
<keyword evidence="8" id="KW-0808">Transferase</keyword>
<dbReference type="InterPro" id="IPR015424">
    <property type="entry name" value="PyrdxlP-dep_Trfase"/>
</dbReference>
<dbReference type="Gene3D" id="3.90.105.10">
    <property type="entry name" value="Molybdopterin biosynthesis moea protein, domain 2"/>
    <property type="match status" value="1"/>
</dbReference>
<dbReference type="PANTHER" id="PTHR43277">
    <property type="entry name" value="ARGININE DECARBOXYLASE"/>
    <property type="match status" value="1"/>
</dbReference>
<keyword evidence="5" id="KW-0456">Lyase</keyword>
<dbReference type="Pfam" id="PF01276">
    <property type="entry name" value="OKR_DC_1"/>
    <property type="match status" value="1"/>
</dbReference>
<keyword evidence="8" id="KW-0032">Aminotransferase</keyword>
<dbReference type="Pfam" id="PF03711">
    <property type="entry name" value="OKR_DC_1_C"/>
    <property type="match status" value="1"/>
</dbReference>
<dbReference type="InterPro" id="IPR015421">
    <property type="entry name" value="PyrdxlP-dep_Trfase_major"/>
</dbReference>
<evidence type="ECO:0000256" key="3">
    <source>
        <dbReference type="ARBA" id="ARBA00022793"/>
    </source>
</evidence>
<dbReference type="Proteomes" id="UP000752012">
    <property type="component" value="Unassembled WGS sequence"/>
</dbReference>
<sequence>MTQMPLVEALLSRRRDHSFHVPGHKNGALLPAGTEGIFETVMQIDKTEITGLDDLHDATGVIREAEILLSRLYKSRNSRFLIGGSTSGILAAVLSSVSRGETVLVQRNCHQSVFHALELAGAEAVLIEPDKEARTGAALGIPAGALETALAKVPEAVAVMITNPSYEGYAQQLHAHAALCQKYGALFIVDEAHGAHFLPGAEHPFFESAVEQGADLVIQSAHKMLPALTMGAWIHICSSRVDESALNRMLQMIQSSSPSYPIMASLDAARAFLADVKEWDKIAAAAHAFCRQAGAPLLPVQLGQWRLDPLKAVFAASDQTSTFAMERRLEAANAFAELRTPELLVLTLPLHAGLIQRMIEKLPVLSEGPLDASVFQHAEPEIRLRRPALLQEEMGKLVVESCPIYEASGKISAADLIPYPPGVPLLIRGEQITDQHIEKLLQLREAGIRIKGDEEHFRVFTTEKRKG</sequence>
<proteinExistence type="inferred from homology"/>
<organism evidence="8 9">
    <name type="scientific">Alkalicoccus luteus</name>
    <dbReference type="NCBI Taxonomy" id="1237094"/>
    <lineage>
        <taxon>Bacteria</taxon>
        <taxon>Bacillati</taxon>
        <taxon>Bacillota</taxon>
        <taxon>Bacilli</taxon>
        <taxon>Bacillales</taxon>
        <taxon>Bacillaceae</taxon>
        <taxon>Alkalicoccus</taxon>
    </lineage>
</organism>
<dbReference type="PANTHER" id="PTHR43277:SF3">
    <property type="entry name" value="DECARBOXYLASE, PUTATIVE-RELATED"/>
    <property type="match status" value="1"/>
</dbReference>